<proteinExistence type="predicted"/>
<evidence type="ECO:0000256" key="3">
    <source>
        <dbReference type="ARBA" id="ARBA00022806"/>
    </source>
</evidence>
<dbReference type="InterPro" id="IPR011709">
    <property type="entry name" value="DEAD-box_helicase_OB_fold"/>
</dbReference>
<evidence type="ECO:0000313" key="8">
    <source>
        <dbReference type="RefSeq" id="XP_030759237.1"/>
    </source>
</evidence>
<dbReference type="GO" id="GO:0003678">
    <property type="term" value="F:DNA helicase activity"/>
    <property type="evidence" value="ECO:0007669"/>
    <property type="project" value="TreeGrafter"/>
</dbReference>
<dbReference type="GeneID" id="115884729"/>
<dbReference type="KEGG" id="soy:115884729"/>
<dbReference type="Pfam" id="PF21010">
    <property type="entry name" value="HA2_C"/>
    <property type="match status" value="1"/>
</dbReference>
<dbReference type="Proteomes" id="UP000504635">
    <property type="component" value="Unplaced"/>
</dbReference>
<keyword evidence="5" id="KW-0732">Signal</keyword>
<protein>
    <submittedName>
        <fullName evidence="8">ATP-dependent DNA/RNA helicase DHX36-like</fullName>
    </submittedName>
</protein>
<feature type="signal peptide" evidence="5">
    <location>
        <begin position="1"/>
        <end position="16"/>
    </location>
</feature>
<feature type="chain" id="PRO_5026990802" evidence="5">
    <location>
        <begin position="17"/>
        <end position="291"/>
    </location>
</feature>
<dbReference type="GO" id="GO:0016787">
    <property type="term" value="F:hydrolase activity"/>
    <property type="evidence" value="ECO:0007669"/>
    <property type="project" value="UniProtKB-KW"/>
</dbReference>
<dbReference type="InParanoid" id="A0A6J2Y6J1"/>
<keyword evidence="4" id="KW-0067">ATP-binding</keyword>
<dbReference type="Pfam" id="PF07717">
    <property type="entry name" value="OB_NTP_bind"/>
    <property type="match status" value="1"/>
</dbReference>
<gene>
    <name evidence="8" type="primary">LOC115884729</name>
</gene>
<accession>A0A6J2Y6J1</accession>
<dbReference type="GO" id="GO:0005634">
    <property type="term" value="C:nucleus"/>
    <property type="evidence" value="ECO:0007669"/>
    <property type="project" value="TreeGrafter"/>
</dbReference>
<dbReference type="GO" id="GO:0002151">
    <property type="term" value="F:G-quadruplex RNA binding"/>
    <property type="evidence" value="ECO:0007669"/>
    <property type="project" value="TreeGrafter"/>
</dbReference>
<dbReference type="GO" id="GO:0005737">
    <property type="term" value="C:cytoplasm"/>
    <property type="evidence" value="ECO:0007669"/>
    <property type="project" value="TreeGrafter"/>
</dbReference>
<dbReference type="AlphaFoldDB" id="A0A6J2Y6J1"/>
<reference evidence="8" key="1">
    <citation type="submission" date="2025-08" db="UniProtKB">
        <authorList>
            <consortium name="RefSeq"/>
        </authorList>
    </citation>
    <scope>IDENTIFICATION</scope>
    <source>
        <tissue evidence="8">Gonads</tissue>
    </source>
</reference>
<feature type="domain" description="DEAD-box helicase OB fold" evidence="6">
    <location>
        <begin position="122"/>
        <end position="204"/>
    </location>
</feature>
<evidence type="ECO:0000313" key="7">
    <source>
        <dbReference type="Proteomes" id="UP000504635"/>
    </source>
</evidence>
<evidence type="ECO:0000256" key="5">
    <source>
        <dbReference type="SAM" id="SignalP"/>
    </source>
</evidence>
<keyword evidence="2" id="KW-0378">Hydrolase</keyword>
<dbReference type="PANTHER" id="PTHR18934:SF237">
    <property type="entry name" value="ATP-DEPENDENT DNA_RNA HELICASE DHX36"/>
    <property type="match status" value="1"/>
</dbReference>
<dbReference type="RefSeq" id="XP_030759237.1">
    <property type="nucleotide sequence ID" value="XM_030903377.1"/>
</dbReference>
<evidence type="ECO:0000256" key="1">
    <source>
        <dbReference type="ARBA" id="ARBA00022741"/>
    </source>
</evidence>
<name>A0A6J2Y6J1_SITOR</name>
<keyword evidence="3" id="KW-0347">Helicase</keyword>
<evidence type="ECO:0000256" key="2">
    <source>
        <dbReference type="ARBA" id="ARBA00022801"/>
    </source>
</evidence>
<evidence type="ECO:0000259" key="6">
    <source>
        <dbReference type="Pfam" id="PF07717"/>
    </source>
</evidence>
<sequence length="291" mass="32675">MLIMGALFNCLDPVLSVAAALDFKDGFQLSATDQGAADRAKDRLANRCNSDHLVMHFAIRGFETASNPSAFCWEYFLSAPILRLLTDMRKQFATLLYDMKFIADPNPRSKANNLNSNNLSLVKAVICSGLYPNVAIMKTNKLGKPLFLRSVLHERMKFHPKSILCRAVAVTNSLVVYYQRLKSSSLYIHDATIVYPLPLVFFGDQFCRIHESDFSGVSINGTMRFRCSESTSAVIAKLRNRINSILEHKASHPGPIDWTVSSSEVMVLRAIMEMITSEDMEDLDLSDYEDD</sequence>
<keyword evidence="1" id="KW-0547">Nucleotide-binding</keyword>
<dbReference type="GO" id="GO:0003724">
    <property type="term" value="F:RNA helicase activity"/>
    <property type="evidence" value="ECO:0007669"/>
    <property type="project" value="TreeGrafter"/>
</dbReference>
<dbReference type="PANTHER" id="PTHR18934">
    <property type="entry name" value="ATP-DEPENDENT RNA HELICASE"/>
    <property type="match status" value="1"/>
</dbReference>
<organism evidence="7 8">
    <name type="scientific">Sitophilus oryzae</name>
    <name type="common">Rice weevil</name>
    <name type="synonym">Curculio oryzae</name>
    <dbReference type="NCBI Taxonomy" id="7048"/>
    <lineage>
        <taxon>Eukaryota</taxon>
        <taxon>Metazoa</taxon>
        <taxon>Ecdysozoa</taxon>
        <taxon>Arthropoda</taxon>
        <taxon>Hexapoda</taxon>
        <taxon>Insecta</taxon>
        <taxon>Pterygota</taxon>
        <taxon>Neoptera</taxon>
        <taxon>Endopterygota</taxon>
        <taxon>Coleoptera</taxon>
        <taxon>Polyphaga</taxon>
        <taxon>Cucujiformia</taxon>
        <taxon>Curculionidae</taxon>
        <taxon>Dryophthorinae</taxon>
        <taxon>Sitophilus</taxon>
    </lineage>
</organism>
<dbReference type="GO" id="GO:0051880">
    <property type="term" value="F:G-quadruplex DNA binding"/>
    <property type="evidence" value="ECO:0007669"/>
    <property type="project" value="TreeGrafter"/>
</dbReference>
<evidence type="ECO:0000256" key="4">
    <source>
        <dbReference type="ARBA" id="ARBA00022840"/>
    </source>
</evidence>
<keyword evidence="7" id="KW-1185">Reference proteome</keyword>
<dbReference type="OrthoDB" id="5600252at2759"/>
<dbReference type="GO" id="GO:0005524">
    <property type="term" value="F:ATP binding"/>
    <property type="evidence" value="ECO:0007669"/>
    <property type="project" value="UniProtKB-KW"/>
</dbReference>